<dbReference type="SUPFAM" id="SSF52058">
    <property type="entry name" value="L domain-like"/>
    <property type="match status" value="1"/>
</dbReference>
<reference evidence="6 7" key="1">
    <citation type="submission" date="2024-01" db="EMBL/GenBank/DDBJ databases">
        <authorList>
            <person name="Waweru B."/>
        </authorList>
    </citation>
    <scope>NUCLEOTIDE SEQUENCE [LARGE SCALE GENOMIC DNA]</scope>
</reference>
<evidence type="ECO:0000313" key="6">
    <source>
        <dbReference type="EMBL" id="CAK7340700.1"/>
    </source>
</evidence>
<dbReference type="InterPro" id="IPR053211">
    <property type="entry name" value="DNA_repair-toleration"/>
</dbReference>
<dbReference type="Proteomes" id="UP001314170">
    <property type="component" value="Unassembled WGS sequence"/>
</dbReference>
<dbReference type="Pfam" id="PF00560">
    <property type="entry name" value="LRR_1"/>
    <property type="match status" value="2"/>
</dbReference>
<evidence type="ECO:0000256" key="3">
    <source>
        <dbReference type="ARBA" id="ARBA00022737"/>
    </source>
</evidence>
<gene>
    <name evidence="6" type="ORF">DCAF_LOCUS15786</name>
</gene>
<proteinExistence type="predicted"/>
<evidence type="ECO:0000256" key="1">
    <source>
        <dbReference type="ARBA" id="ARBA00022614"/>
    </source>
</evidence>
<organism evidence="6 7">
    <name type="scientific">Dovyalis caffra</name>
    <dbReference type="NCBI Taxonomy" id="77055"/>
    <lineage>
        <taxon>Eukaryota</taxon>
        <taxon>Viridiplantae</taxon>
        <taxon>Streptophyta</taxon>
        <taxon>Embryophyta</taxon>
        <taxon>Tracheophyta</taxon>
        <taxon>Spermatophyta</taxon>
        <taxon>Magnoliopsida</taxon>
        <taxon>eudicotyledons</taxon>
        <taxon>Gunneridae</taxon>
        <taxon>Pentapetalae</taxon>
        <taxon>rosids</taxon>
        <taxon>fabids</taxon>
        <taxon>Malpighiales</taxon>
        <taxon>Salicaceae</taxon>
        <taxon>Flacourtieae</taxon>
        <taxon>Dovyalis</taxon>
    </lineage>
</organism>
<dbReference type="EMBL" id="CAWUPB010001160">
    <property type="protein sequence ID" value="CAK7340700.1"/>
    <property type="molecule type" value="Genomic_DNA"/>
</dbReference>
<dbReference type="PANTHER" id="PTHR48060:SF21">
    <property type="entry name" value="L DOMAIN-LIKE PROTEIN"/>
    <property type="match status" value="1"/>
</dbReference>
<comment type="caution">
    <text evidence="6">The sequence shown here is derived from an EMBL/GenBank/DDBJ whole genome shotgun (WGS) entry which is preliminary data.</text>
</comment>
<evidence type="ECO:0000259" key="5">
    <source>
        <dbReference type="Pfam" id="PF08263"/>
    </source>
</evidence>
<keyword evidence="2 4" id="KW-0732">Signal</keyword>
<evidence type="ECO:0000256" key="4">
    <source>
        <dbReference type="SAM" id="SignalP"/>
    </source>
</evidence>
<keyword evidence="7" id="KW-1185">Reference proteome</keyword>
<protein>
    <recommendedName>
        <fullName evidence="5">Leucine-rich repeat-containing N-terminal plant-type domain-containing protein</fullName>
    </recommendedName>
</protein>
<dbReference type="InterPro" id="IPR001611">
    <property type="entry name" value="Leu-rich_rpt"/>
</dbReference>
<accession>A0AAV1RWG0</accession>
<dbReference type="InterPro" id="IPR032675">
    <property type="entry name" value="LRR_dom_sf"/>
</dbReference>
<evidence type="ECO:0000313" key="7">
    <source>
        <dbReference type="Proteomes" id="UP001314170"/>
    </source>
</evidence>
<evidence type="ECO:0000256" key="2">
    <source>
        <dbReference type="ARBA" id="ARBA00022729"/>
    </source>
</evidence>
<dbReference type="PANTHER" id="PTHR48060">
    <property type="entry name" value="DNA DAMAGE-REPAIR/TOLERATION PROTEIN DRT100"/>
    <property type="match status" value="1"/>
</dbReference>
<sequence>MAATAFCLTLPLMPPTSAFVCNFTDCQALVKFKADIISDPKGYLQDWNEANPYYNWTGITGHQSLRSRVIDLELIDLGLQGKLTRLELAVNYFTGKIPGELGALTKLEVLYLHRNCLEGAIPASLSNCTALRRISLIVNRMSGELPAEMGNKLQNLQKVLFRDDAISGRIPVTFSNLSQTTLLDLSFNNLEGEVPEELGKLKNPGHRPSISLITRELQACNILGKKWDLKDLERMLKPEAYHYDNV</sequence>
<dbReference type="FunFam" id="3.80.10.10:FF:000383">
    <property type="entry name" value="Leucine-rich repeat receptor protein kinase EMS1"/>
    <property type="match status" value="1"/>
</dbReference>
<keyword evidence="3" id="KW-0677">Repeat</keyword>
<feature type="chain" id="PRO_5043460738" description="Leucine-rich repeat-containing N-terminal plant-type domain-containing protein" evidence="4">
    <location>
        <begin position="19"/>
        <end position="246"/>
    </location>
</feature>
<dbReference type="Pfam" id="PF08263">
    <property type="entry name" value="LRRNT_2"/>
    <property type="match status" value="1"/>
</dbReference>
<dbReference type="AlphaFoldDB" id="A0AAV1RWG0"/>
<dbReference type="InterPro" id="IPR013210">
    <property type="entry name" value="LRR_N_plant-typ"/>
</dbReference>
<feature type="signal peptide" evidence="4">
    <location>
        <begin position="1"/>
        <end position="18"/>
    </location>
</feature>
<feature type="domain" description="Leucine-rich repeat-containing N-terminal plant-type" evidence="5">
    <location>
        <begin position="25"/>
        <end position="60"/>
    </location>
</feature>
<name>A0AAV1RWG0_9ROSI</name>
<keyword evidence="1" id="KW-0433">Leucine-rich repeat</keyword>
<dbReference type="Gene3D" id="3.80.10.10">
    <property type="entry name" value="Ribonuclease Inhibitor"/>
    <property type="match status" value="2"/>
</dbReference>